<dbReference type="AlphaFoldDB" id="A0A7J8VHH4"/>
<evidence type="ECO:0000256" key="1">
    <source>
        <dbReference type="SAM" id="MobiDB-lite"/>
    </source>
</evidence>
<accession>A0A7J8VHH4</accession>
<gene>
    <name evidence="2" type="ORF">Goklo_006415</name>
</gene>
<evidence type="ECO:0000313" key="3">
    <source>
        <dbReference type="Proteomes" id="UP000593573"/>
    </source>
</evidence>
<comment type="caution">
    <text evidence="2">The sequence shown here is derived from an EMBL/GenBank/DDBJ whole genome shotgun (WGS) entry which is preliminary data.</text>
</comment>
<sequence>MWMQLIYTFTSPLLNTNTVNVFRAALLYCILQRKRASFRKWVNKEICVCASDIKFGIYFPHLIIDLSLCARVVMGCMEQFHHPTTSIIGDNLMHQFQELNRKHIQEWNHQRKQKMEMPTAPLKRSMKAKEEDEETGDEATEDNNFKSYKGNFKSSFASTMQPRVGLVFRELSD</sequence>
<name>A0A7J8VHH4_9ROSI</name>
<keyword evidence="3" id="KW-1185">Reference proteome</keyword>
<dbReference type="Proteomes" id="UP000593573">
    <property type="component" value="Unassembled WGS sequence"/>
</dbReference>
<proteinExistence type="predicted"/>
<evidence type="ECO:0000313" key="2">
    <source>
        <dbReference type="EMBL" id="MBA0662251.1"/>
    </source>
</evidence>
<dbReference type="OrthoDB" id="10427736at2759"/>
<dbReference type="EMBL" id="JABFAB010000010">
    <property type="protein sequence ID" value="MBA0662251.1"/>
    <property type="molecule type" value="Genomic_DNA"/>
</dbReference>
<protein>
    <submittedName>
        <fullName evidence="2">Uncharacterized protein</fullName>
    </submittedName>
</protein>
<reference evidence="2 3" key="1">
    <citation type="journal article" date="2019" name="Genome Biol. Evol.">
        <title>Insights into the evolution of the New World diploid cottons (Gossypium, subgenus Houzingenia) based on genome sequencing.</title>
        <authorList>
            <person name="Grover C.E."/>
            <person name="Arick M.A. 2nd"/>
            <person name="Thrash A."/>
            <person name="Conover J.L."/>
            <person name="Sanders W.S."/>
            <person name="Peterson D.G."/>
            <person name="Frelichowski J.E."/>
            <person name="Scheffler J.A."/>
            <person name="Scheffler B.E."/>
            <person name="Wendel J.F."/>
        </authorList>
    </citation>
    <scope>NUCLEOTIDE SEQUENCE [LARGE SCALE GENOMIC DNA]</scope>
    <source>
        <strain evidence="2">57</strain>
        <tissue evidence="2">Leaf</tissue>
    </source>
</reference>
<feature type="compositionally biased region" description="Acidic residues" evidence="1">
    <location>
        <begin position="131"/>
        <end position="141"/>
    </location>
</feature>
<feature type="region of interest" description="Disordered" evidence="1">
    <location>
        <begin position="109"/>
        <end position="147"/>
    </location>
</feature>
<organism evidence="2 3">
    <name type="scientific">Gossypium klotzschianum</name>
    <dbReference type="NCBI Taxonomy" id="34286"/>
    <lineage>
        <taxon>Eukaryota</taxon>
        <taxon>Viridiplantae</taxon>
        <taxon>Streptophyta</taxon>
        <taxon>Embryophyta</taxon>
        <taxon>Tracheophyta</taxon>
        <taxon>Spermatophyta</taxon>
        <taxon>Magnoliopsida</taxon>
        <taxon>eudicotyledons</taxon>
        <taxon>Gunneridae</taxon>
        <taxon>Pentapetalae</taxon>
        <taxon>rosids</taxon>
        <taxon>malvids</taxon>
        <taxon>Malvales</taxon>
        <taxon>Malvaceae</taxon>
        <taxon>Malvoideae</taxon>
        <taxon>Gossypium</taxon>
    </lineage>
</organism>